<dbReference type="PROSITE" id="PS51318">
    <property type="entry name" value="TAT"/>
    <property type="match status" value="1"/>
</dbReference>
<dbReference type="PANTHER" id="PTHR12110:SF53">
    <property type="entry name" value="BLR5974 PROTEIN"/>
    <property type="match status" value="1"/>
</dbReference>
<gene>
    <name evidence="2" type="ORF">THTE_4270</name>
</gene>
<dbReference type="Pfam" id="PF01261">
    <property type="entry name" value="AP_endonuc_2"/>
    <property type="match status" value="1"/>
</dbReference>
<dbReference type="InterPro" id="IPR050312">
    <property type="entry name" value="IolE/XylAMocC-like"/>
</dbReference>
<protein>
    <recommendedName>
        <fullName evidence="1">Xylose isomerase-like TIM barrel domain-containing protein</fullName>
    </recommendedName>
</protein>
<dbReference type="PANTHER" id="PTHR12110">
    <property type="entry name" value="HYDROXYPYRUVATE ISOMERASE"/>
    <property type="match status" value="1"/>
</dbReference>
<dbReference type="AlphaFoldDB" id="A0A286RLP8"/>
<dbReference type="SUPFAM" id="SSF51658">
    <property type="entry name" value="Xylose isomerase-like"/>
    <property type="match status" value="1"/>
</dbReference>
<dbReference type="EMBL" id="CP018477">
    <property type="protein sequence ID" value="ASV76871.1"/>
    <property type="molecule type" value="Genomic_DNA"/>
</dbReference>
<sequence length="317" mass="35533">MRSQFSRRDFLACTSAAAGVLAFGRITLAEGFRTTIHKAMIGKPTEQWLKELKAAGFHGVESDDRHADPKDAQAARKLAESLDMRVHSVLYGWANFNTDSVNRDIDSVAQSLRTAAAYGADALLLVPCRIGGMKMPEPWEFDIEFDEKTGHVLRVVRGDNTPYKEYIEAHNHAIDTSREAVKKLIPVAEKTGVIIALENVWNNLWVKPAIFAHFVKSFDHPMVRAYFDIGNHVKYAPPVEWIRALGSMIVKLHVKDFLLNPDGKGGKFVHPRDGSVDWPAVRQELDKIGYNGWMTIEDGGLPLEEFSRRLDLIIAGK</sequence>
<evidence type="ECO:0000313" key="3">
    <source>
        <dbReference type="Proteomes" id="UP000215086"/>
    </source>
</evidence>
<dbReference type="InterPro" id="IPR036237">
    <property type="entry name" value="Xyl_isomerase-like_sf"/>
</dbReference>
<accession>A0A286RLP8</accession>
<dbReference type="InterPro" id="IPR013022">
    <property type="entry name" value="Xyl_isomerase-like_TIM-brl"/>
</dbReference>
<organism evidence="2 3">
    <name type="scientific">Thermogutta terrifontis</name>
    <dbReference type="NCBI Taxonomy" id="1331910"/>
    <lineage>
        <taxon>Bacteria</taxon>
        <taxon>Pseudomonadati</taxon>
        <taxon>Planctomycetota</taxon>
        <taxon>Planctomycetia</taxon>
        <taxon>Pirellulales</taxon>
        <taxon>Thermoguttaceae</taxon>
        <taxon>Thermogutta</taxon>
    </lineage>
</organism>
<name>A0A286RLP8_9BACT</name>
<evidence type="ECO:0000313" key="2">
    <source>
        <dbReference type="EMBL" id="ASV76871.1"/>
    </source>
</evidence>
<dbReference type="Gene3D" id="3.20.20.150">
    <property type="entry name" value="Divalent-metal-dependent TIM barrel enzymes"/>
    <property type="match status" value="1"/>
</dbReference>
<dbReference type="Proteomes" id="UP000215086">
    <property type="component" value="Chromosome"/>
</dbReference>
<keyword evidence="3" id="KW-1185">Reference proteome</keyword>
<evidence type="ECO:0000259" key="1">
    <source>
        <dbReference type="Pfam" id="PF01261"/>
    </source>
</evidence>
<dbReference type="KEGG" id="ttf:THTE_4270"/>
<dbReference type="RefSeq" id="WP_095416557.1">
    <property type="nucleotide sequence ID" value="NZ_CP018477.1"/>
</dbReference>
<proteinExistence type="predicted"/>
<reference evidence="2 3" key="1">
    <citation type="journal article" name="Front. Microbiol.">
        <title>Sugar Metabolism of the First Thermophilic Planctomycete Thermogutta terrifontis: Comparative Genomic and Transcriptomic Approaches.</title>
        <authorList>
            <person name="Elcheninov A.G."/>
            <person name="Menzel P."/>
            <person name="Gudbergsdottir S.R."/>
            <person name="Slesarev A.I."/>
            <person name="Kadnikov V.V."/>
            <person name="Krogh A."/>
            <person name="Bonch-Osmolovskaya E.A."/>
            <person name="Peng X."/>
            <person name="Kublanov I.V."/>
        </authorList>
    </citation>
    <scope>NUCLEOTIDE SEQUENCE [LARGE SCALE GENOMIC DNA]</scope>
    <source>
        <strain evidence="2 3">R1</strain>
    </source>
</reference>
<dbReference type="InterPro" id="IPR006311">
    <property type="entry name" value="TAT_signal"/>
</dbReference>
<feature type="domain" description="Xylose isomerase-like TIM barrel" evidence="1">
    <location>
        <begin position="50"/>
        <end position="298"/>
    </location>
</feature>
<dbReference type="OrthoDB" id="9782669at2"/>